<dbReference type="InterPro" id="IPR007211">
    <property type="entry name" value="DUF378"/>
</dbReference>
<name>A0A9D1GB95_9FIRM</name>
<gene>
    <name evidence="2" type="ORF">IAB59_05090</name>
</gene>
<dbReference type="Pfam" id="PF04070">
    <property type="entry name" value="DUF378"/>
    <property type="match status" value="1"/>
</dbReference>
<evidence type="ECO:0000313" key="2">
    <source>
        <dbReference type="EMBL" id="HIT37830.1"/>
    </source>
</evidence>
<evidence type="ECO:0000313" key="3">
    <source>
        <dbReference type="Proteomes" id="UP000886833"/>
    </source>
</evidence>
<dbReference type="PANTHER" id="PTHR37304">
    <property type="entry name" value="MEMBRANE PROTEIN-RELATED"/>
    <property type="match status" value="1"/>
</dbReference>
<dbReference type="PANTHER" id="PTHR37304:SF1">
    <property type="entry name" value="MEMBRANE PROTEIN"/>
    <property type="match status" value="1"/>
</dbReference>
<comment type="caution">
    <text evidence="2">The sequence shown here is derived from an EMBL/GenBank/DDBJ whole genome shotgun (WGS) entry which is preliminary data.</text>
</comment>
<dbReference type="AlphaFoldDB" id="A0A9D1GB95"/>
<proteinExistence type="predicted"/>
<feature type="transmembrane region" description="Helical" evidence="1">
    <location>
        <begin position="7"/>
        <end position="34"/>
    </location>
</feature>
<keyword evidence="1" id="KW-0812">Transmembrane</keyword>
<reference evidence="2" key="1">
    <citation type="submission" date="2020-10" db="EMBL/GenBank/DDBJ databases">
        <authorList>
            <person name="Gilroy R."/>
        </authorList>
    </citation>
    <scope>NUCLEOTIDE SEQUENCE</scope>
    <source>
        <strain evidence="2">CHK195-26880</strain>
    </source>
</reference>
<accession>A0A9D1GB95</accession>
<keyword evidence="1" id="KW-0472">Membrane</keyword>
<keyword evidence="1" id="KW-1133">Transmembrane helix</keyword>
<dbReference type="EMBL" id="DVKQ01000064">
    <property type="protein sequence ID" value="HIT37830.1"/>
    <property type="molecule type" value="Genomic_DNA"/>
</dbReference>
<sequence>METLKKICLVLIIIGALNWALVGLFNLDLVASLFGGSDELLARIVYIIIGIAGLIDISILFDHLDHHD</sequence>
<protein>
    <submittedName>
        <fullName evidence="2">DUF378 domain-containing protein</fullName>
    </submittedName>
</protein>
<organism evidence="2 3">
    <name type="scientific">Candidatus Onthousia faecipullorum</name>
    <dbReference type="NCBI Taxonomy" id="2840887"/>
    <lineage>
        <taxon>Bacteria</taxon>
        <taxon>Bacillati</taxon>
        <taxon>Bacillota</taxon>
        <taxon>Bacilli</taxon>
        <taxon>Candidatus Onthousia</taxon>
    </lineage>
</organism>
<feature type="transmembrane region" description="Helical" evidence="1">
    <location>
        <begin position="40"/>
        <end position="61"/>
    </location>
</feature>
<dbReference type="Proteomes" id="UP000886833">
    <property type="component" value="Unassembled WGS sequence"/>
</dbReference>
<reference evidence="2" key="2">
    <citation type="journal article" date="2021" name="PeerJ">
        <title>Extensive microbial diversity within the chicken gut microbiome revealed by metagenomics and culture.</title>
        <authorList>
            <person name="Gilroy R."/>
            <person name="Ravi A."/>
            <person name="Getino M."/>
            <person name="Pursley I."/>
            <person name="Horton D.L."/>
            <person name="Alikhan N.F."/>
            <person name="Baker D."/>
            <person name="Gharbi K."/>
            <person name="Hall N."/>
            <person name="Watson M."/>
            <person name="Adriaenssens E.M."/>
            <person name="Foster-Nyarko E."/>
            <person name="Jarju S."/>
            <person name="Secka A."/>
            <person name="Antonio M."/>
            <person name="Oren A."/>
            <person name="Chaudhuri R.R."/>
            <person name="La Ragione R."/>
            <person name="Hildebrand F."/>
            <person name="Pallen M.J."/>
        </authorList>
    </citation>
    <scope>NUCLEOTIDE SEQUENCE</scope>
    <source>
        <strain evidence="2">CHK195-26880</strain>
    </source>
</reference>
<evidence type="ECO:0000256" key="1">
    <source>
        <dbReference type="SAM" id="Phobius"/>
    </source>
</evidence>